<evidence type="ECO:0000313" key="2">
    <source>
        <dbReference type="EMBL" id="VAH27211.1"/>
    </source>
</evidence>
<keyword evidence="3" id="KW-1185">Reference proteome</keyword>
<reference evidence="2 3" key="1">
    <citation type="submission" date="2017-09" db="EMBL/GenBank/DDBJ databases">
        <authorList>
            <consortium name="International Durum Wheat Genome Sequencing Consortium (IDWGSC)"/>
            <person name="Milanesi L."/>
        </authorList>
    </citation>
    <scope>NUCLEOTIDE SEQUENCE [LARGE SCALE GENOMIC DNA]</scope>
    <source>
        <strain evidence="3">cv. Svevo</strain>
    </source>
</reference>
<dbReference type="PANTHER" id="PTHR22835">
    <property type="entry name" value="ZINC FINGER FYVE DOMAIN CONTAINING PROTEIN"/>
    <property type="match status" value="1"/>
</dbReference>
<name>A0A9R1NLN1_TRITD</name>
<organism evidence="2 3">
    <name type="scientific">Triticum turgidum subsp. durum</name>
    <name type="common">Durum wheat</name>
    <name type="synonym">Triticum durum</name>
    <dbReference type="NCBI Taxonomy" id="4567"/>
    <lineage>
        <taxon>Eukaryota</taxon>
        <taxon>Viridiplantae</taxon>
        <taxon>Streptophyta</taxon>
        <taxon>Embryophyta</taxon>
        <taxon>Tracheophyta</taxon>
        <taxon>Spermatophyta</taxon>
        <taxon>Magnoliopsida</taxon>
        <taxon>Liliopsida</taxon>
        <taxon>Poales</taxon>
        <taxon>Poaceae</taxon>
        <taxon>BOP clade</taxon>
        <taxon>Pooideae</taxon>
        <taxon>Triticodae</taxon>
        <taxon>Triticeae</taxon>
        <taxon>Triticinae</taxon>
        <taxon>Triticum</taxon>
    </lineage>
</organism>
<accession>A0A9R1NLN1</accession>
<proteinExistence type="inferred from homology"/>
<dbReference type="Gramene" id="TRITD2Av1G038160.2">
    <property type="protein sequence ID" value="TRITD2Av1G038160.2"/>
    <property type="gene ID" value="TRITD2Av1G038160"/>
</dbReference>
<comment type="similarity">
    <text evidence="1">Belongs to the 'GDSL' lipolytic enzyme family.</text>
</comment>
<gene>
    <name evidence="2" type="ORF">TRITD_2Av1G038160</name>
</gene>
<dbReference type="InterPro" id="IPR036514">
    <property type="entry name" value="SGNH_hydro_sf"/>
</dbReference>
<evidence type="ECO:0000256" key="1">
    <source>
        <dbReference type="ARBA" id="ARBA00008668"/>
    </source>
</evidence>
<sequence>MEHGATGVVAPGWVHRLGHARHDDNNRSCNNSDDGEVKIKRRMLGMILTCRMEAVVWPREWAAETYVVPVASWRNVGVLAESSGWAMHVRVMLRYKYQHTKIVAAEFYKPFLTFLDMPGDFGELVIYGLNSSTTLLACCGAGGPPYNYDFNAGCGLPGVKACADPSQALHWDGFYLTESAYRAITVGWLHGPYADPPILHIAR</sequence>
<dbReference type="AlphaFoldDB" id="A0A9R1NLN1"/>
<protein>
    <submittedName>
        <fullName evidence="2">Uncharacterized protein</fullName>
    </submittedName>
</protein>
<dbReference type="PANTHER" id="PTHR22835:SF662">
    <property type="entry name" value="GDSL ESTERASE_LIPASE"/>
    <property type="match status" value="1"/>
</dbReference>
<evidence type="ECO:0000313" key="3">
    <source>
        <dbReference type="Proteomes" id="UP000324705"/>
    </source>
</evidence>
<dbReference type="Gene3D" id="3.40.50.1110">
    <property type="entry name" value="SGNH hydrolase"/>
    <property type="match status" value="1"/>
</dbReference>
<dbReference type="Proteomes" id="UP000324705">
    <property type="component" value="Chromosome 2A"/>
</dbReference>
<dbReference type="EMBL" id="LT934113">
    <property type="protein sequence ID" value="VAH27211.1"/>
    <property type="molecule type" value="Genomic_DNA"/>
</dbReference>